<comment type="caution">
    <text evidence="1">The sequence shown here is derived from an EMBL/GenBank/DDBJ whole genome shotgun (WGS) entry which is preliminary data.</text>
</comment>
<accession>A0A2M7U5D9</accession>
<gene>
    <name evidence="1" type="ORF">COY14_01300</name>
</gene>
<dbReference type="Proteomes" id="UP000230027">
    <property type="component" value="Unassembled WGS sequence"/>
</dbReference>
<evidence type="ECO:0000313" key="1">
    <source>
        <dbReference type="EMBL" id="PIZ65935.1"/>
    </source>
</evidence>
<dbReference type="EMBL" id="PFOD01000030">
    <property type="protein sequence ID" value="PIZ65935.1"/>
    <property type="molecule type" value="Genomic_DNA"/>
</dbReference>
<dbReference type="AlphaFoldDB" id="A0A2M7U5D9"/>
<dbReference type="InterPro" id="IPR036439">
    <property type="entry name" value="Dockerin_dom_sf"/>
</dbReference>
<protein>
    <recommendedName>
        <fullName evidence="3">Dockerin domain-containing protein</fullName>
    </recommendedName>
</protein>
<feature type="non-terminal residue" evidence="1">
    <location>
        <position position="1"/>
    </location>
</feature>
<evidence type="ECO:0008006" key="3">
    <source>
        <dbReference type="Google" id="ProtNLM"/>
    </source>
</evidence>
<dbReference type="GO" id="GO:0000272">
    <property type="term" value="P:polysaccharide catabolic process"/>
    <property type="evidence" value="ECO:0007669"/>
    <property type="project" value="InterPro"/>
</dbReference>
<organism evidence="1 2">
    <name type="scientific">Candidatus Roizmanbacteria bacterium CG_4_10_14_0_2_um_filter_36_9</name>
    <dbReference type="NCBI Taxonomy" id="1974823"/>
    <lineage>
        <taxon>Bacteria</taxon>
        <taxon>Candidatus Roizmaniibacteriota</taxon>
    </lineage>
</organism>
<name>A0A2M7U5D9_9BACT</name>
<evidence type="ECO:0000313" key="2">
    <source>
        <dbReference type="Proteomes" id="UP000230027"/>
    </source>
</evidence>
<dbReference type="SUPFAM" id="SSF63446">
    <property type="entry name" value="Type I dockerin domain"/>
    <property type="match status" value="1"/>
</dbReference>
<proteinExistence type="predicted"/>
<reference evidence="2" key="1">
    <citation type="submission" date="2017-09" db="EMBL/GenBank/DDBJ databases">
        <title>Depth-based differentiation of microbial function through sediment-hosted aquifers and enrichment of novel symbionts in the deep terrestrial subsurface.</title>
        <authorList>
            <person name="Probst A.J."/>
            <person name="Ladd B."/>
            <person name="Jarett J.K."/>
            <person name="Geller-Mcgrath D.E."/>
            <person name="Sieber C.M.K."/>
            <person name="Emerson J.B."/>
            <person name="Anantharaman K."/>
            <person name="Thomas B.C."/>
            <person name="Malmstrom R."/>
            <person name="Stieglmeier M."/>
            <person name="Klingl A."/>
            <person name="Woyke T."/>
            <person name="Ryan C.M."/>
            <person name="Banfield J.F."/>
        </authorList>
    </citation>
    <scope>NUCLEOTIDE SEQUENCE [LARGE SCALE GENOMIC DNA]</scope>
</reference>
<sequence length="128" mass="14379">DIARNDALIPSGPLPVDQNTIALWRFDGNLDDSSQNNLDGTVYGNVDYVDYTYSRSSVINNSLDCEFGNLGNSSCDSEGIIDFIDYSCWRYEYFHTIPSINCKGSDFNSDSKVDLLDFAIWKSGYLSR</sequence>